<accession>A0A101MA67</accession>
<evidence type="ECO:0000313" key="2">
    <source>
        <dbReference type="Proteomes" id="UP000055045"/>
    </source>
</evidence>
<dbReference type="AlphaFoldDB" id="A0A101MA67"/>
<comment type="caution">
    <text evidence="1">The sequence shown here is derived from an EMBL/GenBank/DDBJ whole genome shotgun (WGS) entry which is preliminary data.</text>
</comment>
<name>A0A101MA67_PENFR</name>
<reference evidence="1 2" key="1">
    <citation type="submission" date="2015-10" db="EMBL/GenBank/DDBJ databases">
        <title>Genome sequencing of Penicillium freii.</title>
        <authorList>
            <person name="Nguyen H.D."/>
            <person name="Visagie C.M."/>
            <person name="Seifert K.A."/>
        </authorList>
    </citation>
    <scope>NUCLEOTIDE SEQUENCE [LARGE SCALE GENOMIC DNA]</scope>
    <source>
        <strain evidence="1 2">DAOM 242723</strain>
    </source>
</reference>
<proteinExistence type="predicted"/>
<dbReference type="Proteomes" id="UP000055045">
    <property type="component" value="Unassembled WGS sequence"/>
</dbReference>
<dbReference type="EMBL" id="LLXE01000430">
    <property type="protein sequence ID" value="KUM56837.1"/>
    <property type="molecule type" value="Genomic_DNA"/>
</dbReference>
<evidence type="ECO:0000313" key="1">
    <source>
        <dbReference type="EMBL" id="KUM56837.1"/>
    </source>
</evidence>
<gene>
    <name evidence="1" type="ORF">ACN42_g10364</name>
</gene>
<organism evidence="1 2">
    <name type="scientific">Penicillium freii</name>
    <dbReference type="NCBI Taxonomy" id="48697"/>
    <lineage>
        <taxon>Eukaryota</taxon>
        <taxon>Fungi</taxon>
        <taxon>Dikarya</taxon>
        <taxon>Ascomycota</taxon>
        <taxon>Pezizomycotina</taxon>
        <taxon>Eurotiomycetes</taxon>
        <taxon>Eurotiomycetidae</taxon>
        <taxon>Eurotiales</taxon>
        <taxon>Aspergillaceae</taxon>
        <taxon>Penicillium</taxon>
    </lineage>
</organism>
<keyword evidence="2" id="KW-1185">Reference proteome</keyword>
<sequence>MKNEPIDQNQRANPTAAKWEIEPSAYVIALSATTKRMELSRLGALMPGATADNCYSKYGYQGPYNNNLDMI</sequence>
<protein>
    <submittedName>
        <fullName evidence="1">Uncharacterized protein</fullName>
    </submittedName>
</protein>